<evidence type="ECO:0000313" key="7">
    <source>
        <dbReference type="EMBL" id="PJE70110.1"/>
    </source>
</evidence>
<dbReference type="CDD" id="cd08704">
    <property type="entry name" value="Met_tRNA_FMT_C"/>
    <property type="match status" value="1"/>
</dbReference>
<dbReference type="InterPro" id="IPR001555">
    <property type="entry name" value="GART_AS"/>
</dbReference>
<proteinExistence type="inferred from homology"/>
<dbReference type="EMBL" id="PFEM01000021">
    <property type="protein sequence ID" value="PJE70110.1"/>
    <property type="molecule type" value="Genomic_DNA"/>
</dbReference>
<sequence length="255" mass="28558">MKTSIVFFGSDRYSQIVLAALQKNDRFKISQIIDPQQAKPEIGVLASYGHIVPPVILNWPQKGILNLHPSLLPAYRGASPVQTAILNGERQTGLTIIKMDEKVDHGPIVSQFTAAIRPEDTAQALYQRLFTQGAAKLQAILPDYLAGTIKLREQNHSQATYTHRLTRDDGRLDWSKPAASLARQIRAFYPWPGAWTEIRVNQVNRDTELTKRLKILQAHLENGRLVLDLVQLAGKKPVSGKQFQQGYPQFSAGIF</sequence>
<evidence type="ECO:0000259" key="5">
    <source>
        <dbReference type="Pfam" id="PF00551"/>
    </source>
</evidence>
<dbReference type="InterPro" id="IPR041711">
    <property type="entry name" value="Met-tRNA-FMT_N"/>
</dbReference>
<dbReference type="AlphaFoldDB" id="A0A2M8L789"/>
<evidence type="ECO:0000256" key="3">
    <source>
        <dbReference type="ARBA" id="ARBA00022679"/>
    </source>
</evidence>
<dbReference type="Proteomes" id="UP000231579">
    <property type="component" value="Unassembled WGS sequence"/>
</dbReference>
<keyword evidence="3" id="KW-0808">Transferase</keyword>
<dbReference type="Gene3D" id="3.40.50.12230">
    <property type="match status" value="1"/>
</dbReference>
<dbReference type="CDD" id="cd08646">
    <property type="entry name" value="FMT_core_Met-tRNA-FMT_N"/>
    <property type="match status" value="1"/>
</dbReference>
<dbReference type="InterPro" id="IPR002376">
    <property type="entry name" value="Formyl_transf_N"/>
</dbReference>
<organism evidence="7 8">
    <name type="scientific">Candidatus Shapirobacteria bacterium CG10_big_fil_rev_8_21_14_0_10_48_15</name>
    <dbReference type="NCBI Taxonomy" id="1974484"/>
    <lineage>
        <taxon>Bacteria</taxon>
        <taxon>Candidatus Shapironibacteriota</taxon>
    </lineage>
</organism>
<protein>
    <recommendedName>
        <fullName evidence="2">methionyl-tRNA formyltransferase</fullName>
        <ecNumber evidence="2">2.1.2.9</ecNumber>
    </recommendedName>
</protein>
<evidence type="ECO:0000256" key="1">
    <source>
        <dbReference type="ARBA" id="ARBA00010699"/>
    </source>
</evidence>
<keyword evidence="4" id="KW-0648">Protein biosynthesis</keyword>
<dbReference type="PANTHER" id="PTHR11138:SF5">
    <property type="entry name" value="METHIONYL-TRNA FORMYLTRANSFERASE, MITOCHONDRIAL"/>
    <property type="match status" value="1"/>
</dbReference>
<dbReference type="SUPFAM" id="SSF53328">
    <property type="entry name" value="Formyltransferase"/>
    <property type="match status" value="1"/>
</dbReference>
<accession>A0A2M8L789</accession>
<dbReference type="InterPro" id="IPR044135">
    <property type="entry name" value="Met-tRNA-FMT_C"/>
</dbReference>
<evidence type="ECO:0000256" key="4">
    <source>
        <dbReference type="ARBA" id="ARBA00022917"/>
    </source>
</evidence>
<name>A0A2M8L789_9BACT</name>
<feature type="domain" description="Formyl transferase C-terminal" evidence="6">
    <location>
        <begin position="164"/>
        <end position="222"/>
    </location>
</feature>
<evidence type="ECO:0000259" key="6">
    <source>
        <dbReference type="Pfam" id="PF02911"/>
    </source>
</evidence>
<dbReference type="InterPro" id="IPR036477">
    <property type="entry name" value="Formyl_transf_N_sf"/>
</dbReference>
<reference evidence="8" key="1">
    <citation type="submission" date="2017-09" db="EMBL/GenBank/DDBJ databases">
        <title>Depth-based differentiation of microbial function through sediment-hosted aquifers and enrichment of novel symbionts in the deep terrestrial subsurface.</title>
        <authorList>
            <person name="Probst A.J."/>
            <person name="Ladd B."/>
            <person name="Jarett J.K."/>
            <person name="Geller-Mcgrath D.E."/>
            <person name="Sieber C.M.K."/>
            <person name="Emerson J.B."/>
            <person name="Anantharaman K."/>
            <person name="Thomas B.C."/>
            <person name="Malmstrom R."/>
            <person name="Stieglmeier M."/>
            <person name="Klingl A."/>
            <person name="Woyke T."/>
            <person name="Ryan C.M."/>
            <person name="Banfield J.F."/>
        </authorList>
    </citation>
    <scope>NUCLEOTIDE SEQUENCE [LARGE SCALE GENOMIC DNA]</scope>
</reference>
<dbReference type="SUPFAM" id="SSF50486">
    <property type="entry name" value="FMT C-terminal domain-like"/>
    <property type="match status" value="1"/>
</dbReference>
<dbReference type="InterPro" id="IPR011034">
    <property type="entry name" value="Formyl_transferase-like_C_sf"/>
</dbReference>
<evidence type="ECO:0000313" key="8">
    <source>
        <dbReference type="Proteomes" id="UP000231579"/>
    </source>
</evidence>
<dbReference type="PANTHER" id="PTHR11138">
    <property type="entry name" value="METHIONYL-TRNA FORMYLTRANSFERASE"/>
    <property type="match status" value="1"/>
</dbReference>
<dbReference type="Pfam" id="PF00551">
    <property type="entry name" value="Formyl_trans_N"/>
    <property type="match status" value="1"/>
</dbReference>
<comment type="similarity">
    <text evidence="1">Belongs to the Fmt family.</text>
</comment>
<evidence type="ECO:0000256" key="2">
    <source>
        <dbReference type="ARBA" id="ARBA00012261"/>
    </source>
</evidence>
<dbReference type="InterPro" id="IPR005793">
    <property type="entry name" value="Formyl_trans_C"/>
</dbReference>
<dbReference type="GO" id="GO:0004479">
    <property type="term" value="F:methionyl-tRNA formyltransferase activity"/>
    <property type="evidence" value="ECO:0007669"/>
    <property type="project" value="UniProtKB-EC"/>
</dbReference>
<feature type="domain" description="Formyl transferase N-terminal" evidence="5">
    <location>
        <begin position="35"/>
        <end position="135"/>
    </location>
</feature>
<dbReference type="PROSITE" id="PS00373">
    <property type="entry name" value="GART"/>
    <property type="match status" value="1"/>
</dbReference>
<gene>
    <name evidence="7" type="ORF">COU97_01405</name>
</gene>
<comment type="caution">
    <text evidence="7">The sequence shown here is derived from an EMBL/GenBank/DDBJ whole genome shotgun (WGS) entry which is preliminary data.</text>
</comment>
<dbReference type="Pfam" id="PF02911">
    <property type="entry name" value="Formyl_trans_C"/>
    <property type="match status" value="1"/>
</dbReference>
<dbReference type="GO" id="GO:0005829">
    <property type="term" value="C:cytosol"/>
    <property type="evidence" value="ECO:0007669"/>
    <property type="project" value="TreeGrafter"/>
</dbReference>
<dbReference type="EC" id="2.1.2.9" evidence="2"/>